<protein>
    <submittedName>
        <fullName evidence="2">Uncharacterized protein</fullName>
    </submittedName>
</protein>
<dbReference type="EMBL" id="ML005529">
    <property type="protein sequence ID" value="RKP18211.1"/>
    <property type="molecule type" value="Genomic_DNA"/>
</dbReference>
<evidence type="ECO:0000313" key="3">
    <source>
        <dbReference type="Proteomes" id="UP000281549"/>
    </source>
</evidence>
<dbReference type="Proteomes" id="UP000281549">
    <property type="component" value="Unassembled WGS sequence"/>
</dbReference>
<name>A0A4P9YHP4_ROZAC</name>
<proteinExistence type="predicted"/>
<evidence type="ECO:0000313" key="2">
    <source>
        <dbReference type="EMBL" id="RKP18211.1"/>
    </source>
</evidence>
<dbReference type="AlphaFoldDB" id="A0A4P9YHP4"/>
<gene>
    <name evidence="2" type="ORF">ROZALSC1DRAFT_30074</name>
</gene>
<keyword evidence="1" id="KW-0175">Coiled coil</keyword>
<evidence type="ECO:0000256" key="1">
    <source>
        <dbReference type="SAM" id="Coils"/>
    </source>
</evidence>
<sequence length="390" mass="46026">MPSKIFHLSKLGEDSPKTESYNENMTHEISFCYSNPHLKRTYLVNKDEKVLSAANILALRFFQESVLKNFEFSNFELSIVPTVRNESVTVEQLTRLNGGAKPVVLVSHKNSHMTADLIQARQDLHAREVMDTGHSGRVLPDVPSELHKIPAWLNEARKIMEIWKHELDEKNVEISEWKKELNQKNMELQRKNVEIAQWKKELDQKNMELERKNMELERKNVEIAQWRKEIDEENKEMKDWMLKTNLEIKEWKKKENQKNKLLAPIYIGSALEKYLIIYLELDKKTHFHDMNIGSLLKYASQEQLDELDNVLKEKKSVITVENLMSYKSIWDERKRNSVSRDPPFFKEEVTRSMSILGIQGDEGLEQIVNILYNEKGFLEAQYFNCEYDSY</sequence>
<organism evidence="2 3">
    <name type="scientific">Rozella allomycis (strain CSF55)</name>
    <dbReference type="NCBI Taxonomy" id="988480"/>
    <lineage>
        <taxon>Eukaryota</taxon>
        <taxon>Fungi</taxon>
        <taxon>Fungi incertae sedis</taxon>
        <taxon>Cryptomycota</taxon>
        <taxon>Cryptomycota incertae sedis</taxon>
        <taxon>Rozella</taxon>
    </lineage>
</organism>
<feature type="coiled-coil region" evidence="1">
    <location>
        <begin position="153"/>
        <end position="243"/>
    </location>
</feature>
<reference evidence="3" key="1">
    <citation type="journal article" date="2018" name="Nat. Microbiol.">
        <title>Leveraging single-cell genomics to expand the fungal tree of life.</title>
        <authorList>
            <person name="Ahrendt S.R."/>
            <person name="Quandt C.A."/>
            <person name="Ciobanu D."/>
            <person name="Clum A."/>
            <person name="Salamov A."/>
            <person name="Andreopoulos B."/>
            <person name="Cheng J.F."/>
            <person name="Woyke T."/>
            <person name="Pelin A."/>
            <person name="Henrissat B."/>
            <person name="Reynolds N.K."/>
            <person name="Benny G.L."/>
            <person name="Smith M.E."/>
            <person name="James T.Y."/>
            <person name="Grigoriev I.V."/>
        </authorList>
    </citation>
    <scope>NUCLEOTIDE SEQUENCE [LARGE SCALE GENOMIC DNA]</scope>
    <source>
        <strain evidence="3">CSF55</strain>
    </source>
</reference>
<accession>A0A4P9YHP4</accession>